<dbReference type="EMBL" id="BDIP01000777">
    <property type="protein sequence ID" value="GIQ82683.1"/>
    <property type="molecule type" value="Genomic_DNA"/>
</dbReference>
<name>A0A9K3CSY7_9EUKA</name>
<feature type="transmembrane region" description="Helical" evidence="1">
    <location>
        <begin position="47"/>
        <end position="65"/>
    </location>
</feature>
<evidence type="ECO:0000313" key="2">
    <source>
        <dbReference type="EMBL" id="GIQ82683.1"/>
    </source>
</evidence>
<comment type="caution">
    <text evidence="2">The sequence shown here is derived from an EMBL/GenBank/DDBJ whole genome shotgun (WGS) entry which is preliminary data.</text>
</comment>
<feature type="transmembrane region" description="Helical" evidence="1">
    <location>
        <begin position="119"/>
        <end position="148"/>
    </location>
</feature>
<evidence type="ECO:0000313" key="3">
    <source>
        <dbReference type="Proteomes" id="UP000265618"/>
    </source>
</evidence>
<keyword evidence="1" id="KW-1133">Transmembrane helix</keyword>
<keyword evidence="3" id="KW-1185">Reference proteome</keyword>
<dbReference type="Proteomes" id="UP000265618">
    <property type="component" value="Unassembled WGS sequence"/>
</dbReference>
<keyword evidence="1" id="KW-0472">Membrane</keyword>
<organism evidence="2 3">
    <name type="scientific">Kipferlia bialata</name>
    <dbReference type="NCBI Taxonomy" id="797122"/>
    <lineage>
        <taxon>Eukaryota</taxon>
        <taxon>Metamonada</taxon>
        <taxon>Carpediemonas-like organisms</taxon>
        <taxon>Kipferlia</taxon>
    </lineage>
</organism>
<dbReference type="AlphaFoldDB" id="A0A9K3CSY7"/>
<feature type="transmembrane region" description="Helical" evidence="1">
    <location>
        <begin position="77"/>
        <end position="98"/>
    </location>
</feature>
<gene>
    <name evidence="2" type="ORF">KIPB_003861</name>
</gene>
<sequence length="347" mass="37467">MSYQRDSVYPTTQQTPRLFRLPTLPVWEVQAIPSPLLDVIHSGPSPVYTGVLIALAGLISFISFLPHSDGNASASSYLLAIVATVVVPTSLILVLTVLTNLGIRAYREGRTVCRPVQNGVLFTPVTLTALAMSSLVGVVPLLAGSLCFCIMVDPPFEFVNNTNNTKGLVLSGLMLVSAPLVVLPASLFVRRISFQFSCNTHSLVPPLQWFSIGITDMGTIPATVSLSPSSVPMNAVCLDSIMAVHVVQTLCGIRLSRFSQRQAADAGERISGDRAQTYFYSLGITLQGRANRYALIFRTNNRGLFPGPEGLAFLKHVAGVDSRLCWSVTECEKLLLSLRGCTFYSAI</sequence>
<accession>A0A9K3CSY7</accession>
<proteinExistence type="predicted"/>
<reference evidence="2 3" key="1">
    <citation type="journal article" date="2018" name="PLoS ONE">
        <title>The draft genome of Kipferlia bialata reveals reductive genome evolution in fornicate parasites.</title>
        <authorList>
            <person name="Tanifuji G."/>
            <person name="Takabayashi S."/>
            <person name="Kume K."/>
            <person name="Takagi M."/>
            <person name="Nakayama T."/>
            <person name="Kamikawa R."/>
            <person name="Inagaki Y."/>
            <person name="Hashimoto T."/>
        </authorList>
    </citation>
    <scope>NUCLEOTIDE SEQUENCE [LARGE SCALE GENOMIC DNA]</scope>
    <source>
        <strain evidence="2">NY0173</strain>
    </source>
</reference>
<evidence type="ECO:0000256" key="1">
    <source>
        <dbReference type="SAM" id="Phobius"/>
    </source>
</evidence>
<protein>
    <submittedName>
        <fullName evidence="2">Uncharacterized protein</fullName>
    </submittedName>
</protein>
<feature type="transmembrane region" description="Helical" evidence="1">
    <location>
        <begin position="168"/>
        <end position="189"/>
    </location>
</feature>
<keyword evidence="1" id="KW-0812">Transmembrane</keyword>